<feature type="region of interest" description="Disordered" evidence="1">
    <location>
        <begin position="20"/>
        <end position="66"/>
    </location>
</feature>
<evidence type="ECO:0000313" key="3">
    <source>
        <dbReference type="Proteomes" id="UP001152622"/>
    </source>
</evidence>
<keyword evidence="3" id="KW-1185">Reference proteome</keyword>
<dbReference type="AlphaFoldDB" id="A0A9Q1FC91"/>
<dbReference type="EMBL" id="JAINUF010000006">
    <property type="protein sequence ID" value="KAJ8355506.1"/>
    <property type="molecule type" value="Genomic_DNA"/>
</dbReference>
<reference evidence="2" key="1">
    <citation type="journal article" date="2023" name="Science">
        <title>Genome structures resolve the early diversification of teleost fishes.</title>
        <authorList>
            <person name="Parey E."/>
            <person name="Louis A."/>
            <person name="Montfort J."/>
            <person name="Bouchez O."/>
            <person name="Roques C."/>
            <person name="Iampietro C."/>
            <person name="Lluch J."/>
            <person name="Castinel A."/>
            <person name="Donnadieu C."/>
            <person name="Desvignes T."/>
            <person name="Floi Bucao C."/>
            <person name="Jouanno E."/>
            <person name="Wen M."/>
            <person name="Mejri S."/>
            <person name="Dirks R."/>
            <person name="Jansen H."/>
            <person name="Henkel C."/>
            <person name="Chen W.J."/>
            <person name="Zahm M."/>
            <person name="Cabau C."/>
            <person name="Klopp C."/>
            <person name="Thompson A.W."/>
            <person name="Robinson-Rechavi M."/>
            <person name="Braasch I."/>
            <person name="Lecointre G."/>
            <person name="Bobe J."/>
            <person name="Postlethwait J.H."/>
            <person name="Berthelot C."/>
            <person name="Roest Crollius H."/>
            <person name="Guiguen Y."/>
        </authorList>
    </citation>
    <scope>NUCLEOTIDE SEQUENCE</scope>
    <source>
        <strain evidence="2">WJC10195</strain>
    </source>
</reference>
<gene>
    <name evidence="2" type="ORF">SKAU_G00183000</name>
</gene>
<proteinExistence type="predicted"/>
<organism evidence="2 3">
    <name type="scientific">Synaphobranchus kaupii</name>
    <name type="common">Kaup's arrowtooth eel</name>
    <dbReference type="NCBI Taxonomy" id="118154"/>
    <lineage>
        <taxon>Eukaryota</taxon>
        <taxon>Metazoa</taxon>
        <taxon>Chordata</taxon>
        <taxon>Craniata</taxon>
        <taxon>Vertebrata</taxon>
        <taxon>Euteleostomi</taxon>
        <taxon>Actinopterygii</taxon>
        <taxon>Neopterygii</taxon>
        <taxon>Teleostei</taxon>
        <taxon>Anguilliformes</taxon>
        <taxon>Synaphobranchidae</taxon>
        <taxon>Synaphobranchus</taxon>
    </lineage>
</organism>
<evidence type="ECO:0000256" key="1">
    <source>
        <dbReference type="SAM" id="MobiDB-lite"/>
    </source>
</evidence>
<dbReference type="Proteomes" id="UP001152622">
    <property type="component" value="Chromosome 6"/>
</dbReference>
<name>A0A9Q1FC91_SYNKA</name>
<comment type="caution">
    <text evidence="2">The sequence shown here is derived from an EMBL/GenBank/DDBJ whole genome shotgun (WGS) entry which is preliminary data.</text>
</comment>
<protein>
    <submittedName>
        <fullName evidence="2">Uncharacterized protein</fullName>
    </submittedName>
</protein>
<accession>A0A9Q1FC91</accession>
<evidence type="ECO:0000313" key="2">
    <source>
        <dbReference type="EMBL" id="KAJ8355506.1"/>
    </source>
</evidence>
<sequence>MNYPAAPLLHVLLAVPQDPSLKREKSPRSGLRGKRSVYPHHVPGDPEPSAEGASAAVLLGDDVRVR</sequence>